<evidence type="ECO:0000313" key="2">
    <source>
        <dbReference type="Proteomes" id="UP000265520"/>
    </source>
</evidence>
<reference evidence="1 2" key="1">
    <citation type="journal article" date="2018" name="Front. Plant Sci.">
        <title>Red Clover (Trifolium pratense) and Zigzag Clover (T. medium) - A Picture of Genomic Similarities and Differences.</title>
        <authorList>
            <person name="Dluhosova J."/>
            <person name="Istvanek J."/>
            <person name="Nedelnik J."/>
            <person name="Repkova J."/>
        </authorList>
    </citation>
    <scope>NUCLEOTIDE SEQUENCE [LARGE SCALE GENOMIC DNA]</scope>
    <source>
        <strain evidence="2">cv. 10/8</strain>
        <tissue evidence="1">Leaf</tissue>
    </source>
</reference>
<proteinExistence type="predicted"/>
<name>A0A392TTD7_9FABA</name>
<dbReference type="EMBL" id="LXQA010635880">
    <property type="protein sequence ID" value="MCI63366.1"/>
    <property type="molecule type" value="Genomic_DNA"/>
</dbReference>
<dbReference type="Proteomes" id="UP000265520">
    <property type="component" value="Unassembled WGS sequence"/>
</dbReference>
<dbReference type="AlphaFoldDB" id="A0A392TTD7"/>
<organism evidence="1 2">
    <name type="scientific">Trifolium medium</name>
    <dbReference type="NCBI Taxonomy" id="97028"/>
    <lineage>
        <taxon>Eukaryota</taxon>
        <taxon>Viridiplantae</taxon>
        <taxon>Streptophyta</taxon>
        <taxon>Embryophyta</taxon>
        <taxon>Tracheophyta</taxon>
        <taxon>Spermatophyta</taxon>
        <taxon>Magnoliopsida</taxon>
        <taxon>eudicotyledons</taxon>
        <taxon>Gunneridae</taxon>
        <taxon>Pentapetalae</taxon>
        <taxon>rosids</taxon>
        <taxon>fabids</taxon>
        <taxon>Fabales</taxon>
        <taxon>Fabaceae</taxon>
        <taxon>Papilionoideae</taxon>
        <taxon>50 kb inversion clade</taxon>
        <taxon>NPAAA clade</taxon>
        <taxon>Hologalegina</taxon>
        <taxon>IRL clade</taxon>
        <taxon>Trifolieae</taxon>
        <taxon>Trifolium</taxon>
    </lineage>
</organism>
<accession>A0A392TTD7</accession>
<feature type="non-terminal residue" evidence="1">
    <location>
        <position position="53"/>
    </location>
</feature>
<protein>
    <submittedName>
        <fullName evidence="1">Ribonuclease H</fullName>
    </submittedName>
</protein>
<keyword evidence="2" id="KW-1185">Reference proteome</keyword>
<evidence type="ECO:0000313" key="1">
    <source>
        <dbReference type="EMBL" id="MCI63366.1"/>
    </source>
</evidence>
<comment type="caution">
    <text evidence="1">The sequence shown here is derived from an EMBL/GenBank/DDBJ whole genome shotgun (WGS) entry which is preliminary data.</text>
</comment>
<sequence length="53" mass="6260">MKLCWLNKLWRIIQDPNSMIAKELKAKYFPNVIAVRAAVGYNPSYTWRSIHHS</sequence>